<comment type="catalytic activity">
    <reaction evidence="8">
        <text>fluoride(in) = fluoride(out)</text>
        <dbReference type="Rhea" id="RHEA:76159"/>
        <dbReference type="ChEBI" id="CHEBI:17051"/>
    </reaction>
    <physiologicalReaction direction="left-to-right" evidence="8">
        <dbReference type="Rhea" id="RHEA:76160"/>
    </physiologicalReaction>
</comment>
<dbReference type="GO" id="GO:0046872">
    <property type="term" value="F:metal ion binding"/>
    <property type="evidence" value="ECO:0007669"/>
    <property type="project" value="UniProtKB-KW"/>
</dbReference>
<dbReference type="PANTHER" id="PTHR28259:SF1">
    <property type="entry name" value="FLUORIDE EXPORT PROTEIN 1-RELATED"/>
    <property type="match status" value="1"/>
</dbReference>
<evidence type="ECO:0000256" key="2">
    <source>
        <dbReference type="ARBA" id="ARBA00022475"/>
    </source>
</evidence>
<dbReference type="AlphaFoldDB" id="A0A2P7MYF5"/>
<gene>
    <name evidence="10" type="primary">fluC</name>
    <name evidence="10" type="synonym">crcB</name>
    <name evidence="11" type="ORF">C7K55_04615</name>
</gene>
<evidence type="ECO:0000256" key="8">
    <source>
        <dbReference type="ARBA" id="ARBA00035585"/>
    </source>
</evidence>
<keyword evidence="10" id="KW-0479">Metal-binding</keyword>
<proteinExistence type="inferred from homology"/>
<dbReference type="Pfam" id="PF02537">
    <property type="entry name" value="CRCB"/>
    <property type="match status" value="1"/>
</dbReference>
<evidence type="ECO:0000256" key="4">
    <source>
        <dbReference type="ARBA" id="ARBA00022989"/>
    </source>
</evidence>
<dbReference type="PANTHER" id="PTHR28259">
    <property type="entry name" value="FLUORIDE EXPORT PROTEIN 1-RELATED"/>
    <property type="match status" value="1"/>
</dbReference>
<feature type="binding site" evidence="10">
    <location>
        <position position="70"/>
    </location>
    <ligand>
        <name>Na(+)</name>
        <dbReference type="ChEBI" id="CHEBI:29101"/>
        <note>structural</note>
    </ligand>
</feature>
<keyword evidence="6 10" id="KW-0407">Ion channel</keyword>
<dbReference type="RefSeq" id="WP_106502256.1">
    <property type="nucleotide sequence ID" value="NZ_PXXO01000004.1"/>
</dbReference>
<evidence type="ECO:0000256" key="9">
    <source>
        <dbReference type="ARBA" id="ARBA00049940"/>
    </source>
</evidence>
<protein>
    <recommendedName>
        <fullName evidence="10">Fluoride-specific ion channel FluC</fullName>
    </recommendedName>
</protein>
<accession>A0A2P7MYF5</accession>
<reference evidence="11 12" key="1">
    <citation type="journal article" date="2018" name="Environ. Microbiol.">
        <title>Ecological and genomic features of two widespread freshwater picocyanobacteria.</title>
        <authorList>
            <person name="Cabello-Yeves P.J."/>
            <person name="Picazo A."/>
            <person name="Camacho A."/>
            <person name="Callieri C."/>
            <person name="Rosselli R."/>
            <person name="Roda-Garcia J.J."/>
            <person name="Coutinho F.H."/>
            <person name="Rodriguez-Valera F."/>
        </authorList>
    </citation>
    <scope>NUCLEOTIDE SEQUENCE [LARGE SCALE GENOMIC DNA]</scope>
    <source>
        <strain evidence="11 12">Tous</strain>
    </source>
</reference>
<evidence type="ECO:0000256" key="7">
    <source>
        <dbReference type="ARBA" id="ARBA00035120"/>
    </source>
</evidence>
<evidence type="ECO:0000256" key="6">
    <source>
        <dbReference type="ARBA" id="ARBA00023303"/>
    </source>
</evidence>
<keyword evidence="12" id="KW-1185">Reference proteome</keyword>
<feature type="binding site" evidence="10">
    <location>
        <position position="73"/>
    </location>
    <ligand>
        <name>Na(+)</name>
        <dbReference type="ChEBI" id="CHEBI:29101"/>
        <note>structural</note>
    </ligand>
</feature>
<dbReference type="Proteomes" id="UP000243002">
    <property type="component" value="Unassembled WGS sequence"/>
</dbReference>
<feature type="transmembrane region" description="Helical" evidence="10">
    <location>
        <begin position="95"/>
        <end position="119"/>
    </location>
</feature>
<dbReference type="GO" id="GO:0140114">
    <property type="term" value="P:cellular detoxification of fluoride"/>
    <property type="evidence" value="ECO:0007669"/>
    <property type="project" value="UniProtKB-UniRule"/>
</dbReference>
<dbReference type="OrthoDB" id="9815830at2"/>
<keyword evidence="10" id="KW-0915">Sodium</keyword>
<comment type="subcellular location">
    <subcellularLocation>
        <location evidence="1 10">Cell membrane</location>
        <topology evidence="1 10">Multi-pass membrane protein</topology>
    </subcellularLocation>
</comment>
<keyword evidence="3 10" id="KW-0812">Transmembrane</keyword>
<comment type="similarity">
    <text evidence="7 10">Belongs to the fluoride channel Fluc/FEX (TC 1.A.43) family.</text>
</comment>
<name>A0A2P7MYF5_9CYAN</name>
<comment type="function">
    <text evidence="9 10">Fluoride-specific ion channel. Important for reducing fluoride concentration in the cell, thus reducing its toxicity.</text>
</comment>
<keyword evidence="2 10" id="KW-1003">Cell membrane</keyword>
<comment type="caution">
    <text evidence="11">The sequence shown here is derived from an EMBL/GenBank/DDBJ whole genome shotgun (WGS) entry which is preliminary data.</text>
</comment>
<evidence type="ECO:0000256" key="1">
    <source>
        <dbReference type="ARBA" id="ARBA00004651"/>
    </source>
</evidence>
<keyword evidence="10" id="KW-0406">Ion transport</keyword>
<sequence>MSTLPSRSLKGDLRDLALVAGGAIPGALLRWQLDADVVANMLGCLLLGVVLAQASQRKRLMLWAGIGFCGSLTTFCTWMLDLTRALQAGKPGESALLLLASLAGGVALVALGHTIGMLLSHRLRDTSAR</sequence>
<evidence type="ECO:0000313" key="11">
    <source>
        <dbReference type="EMBL" id="PSJ06222.1"/>
    </source>
</evidence>
<dbReference type="GO" id="GO:0062054">
    <property type="term" value="F:fluoride channel activity"/>
    <property type="evidence" value="ECO:0007669"/>
    <property type="project" value="UniProtKB-UniRule"/>
</dbReference>
<dbReference type="HAMAP" id="MF_00454">
    <property type="entry name" value="FluC"/>
    <property type="match status" value="1"/>
</dbReference>
<evidence type="ECO:0000256" key="3">
    <source>
        <dbReference type="ARBA" id="ARBA00022692"/>
    </source>
</evidence>
<evidence type="ECO:0000313" key="12">
    <source>
        <dbReference type="Proteomes" id="UP000243002"/>
    </source>
</evidence>
<keyword evidence="4 10" id="KW-1133">Transmembrane helix</keyword>
<dbReference type="InterPro" id="IPR003691">
    <property type="entry name" value="FluC"/>
</dbReference>
<keyword evidence="10" id="KW-0813">Transport</keyword>
<evidence type="ECO:0000256" key="5">
    <source>
        <dbReference type="ARBA" id="ARBA00023136"/>
    </source>
</evidence>
<feature type="transmembrane region" description="Helical" evidence="10">
    <location>
        <begin position="61"/>
        <end position="80"/>
    </location>
</feature>
<organism evidence="11 12">
    <name type="scientific">Cyanobium usitatum str. Tous</name>
    <dbReference type="NCBI Taxonomy" id="2116684"/>
    <lineage>
        <taxon>Bacteria</taxon>
        <taxon>Bacillati</taxon>
        <taxon>Cyanobacteriota</taxon>
        <taxon>Cyanophyceae</taxon>
        <taxon>Synechococcales</taxon>
        <taxon>Prochlorococcaceae</taxon>
        <taxon>Cyanobium</taxon>
    </lineage>
</organism>
<keyword evidence="5 10" id="KW-0472">Membrane</keyword>
<evidence type="ECO:0000256" key="10">
    <source>
        <dbReference type="HAMAP-Rule" id="MF_00454"/>
    </source>
</evidence>
<comment type="activity regulation">
    <text evidence="10">Na(+) is not transported, but it plays an essential structural role and its presence is essential for fluoride channel function.</text>
</comment>
<dbReference type="EMBL" id="PXXO01000004">
    <property type="protein sequence ID" value="PSJ06222.1"/>
    <property type="molecule type" value="Genomic_DNA"/>
</dbReference>
<comment type="caution">
    <text evidence="10">Lacks conserved residue(s) required for the propagation of feature annotation.</text>
</comment>
<dbReference type="GO" id="GO:0005886">
    <property type="term" value="C:plasma membrane"/>
    <property type="evidence" value="ECO:0007669"/>
    <property type="project" value="UniProtKB-SubCell"/>
</dbReference>